<proteinExistence type="predicted"/>
<name>A0A0E9VK41_ANGAN</name>
<evidence type="ECO:0000313" key="1">
    <source>
        <dbReference type="EMBL" id="JAH78361.1"/>
    </source>
</evidence>
<accession>A0A0E9VK41</accession>
<dbReference type="EMBL" id="GBXM01030216">
    <property type="protein sequence ID" value="JAH78361.1"/>
    <property type="molecule type" value="Transcribed_RNA"/>
</dbReference>
<reference evidence="1" key="2">
    <citation type="journal article" date="2015" name="Fish Shellfish Immunol.">
        <title>Early steps in the European eel (Anguilla anguilla)-Vibrio vulnificus interaction in the gills: Role of the RtxA13 toxin.</title>
        <authorList>
            <person name="Callol A."/>
            <person name="Pajuelo D."/>
            <person name="Ebbesson L."/>
            <person name="Teles M."/>
            <person name="MacKenzie S."/>
            <person name="Amaro C."/>
        </authorList>
    </citation>
    <scope>NUCLEOTIDE SEQUENCE</scope>
</reference>
<protein>
    <submittedName>
        <fullName evidence="1">Uncharacterized protein</fullName>
    </submittedName>
</protein>
<reference evidence="1" key="1">
    <citation type="submission" date="2014-11" db="EMBL/GenBank/DDBJ databases">
        <authorList>
            <person name="Amaro Gonzalez C."/>
        </authorList>
    </citation>
    <scope>NUCLEOTIDE SEQUENCE</scope>
</reference>
<organism evidence="1">
    <name type="scientific">Anguilla anguilla</name>
    <name type="common">European freshwater eel</name>
    <name type="synonym">Muraena anguilla</name>
    <dbReference type="NCBI Taxonomy" id="7936"/>
    <lineage>
        <taxon>Eukaryota</taxon>
        <taxon>Metazoa</taxon>
        <taxon>Chordata</taxon>
        <taxon>Craniata</taxon>
        <taxon>Vertebrata</taxon>
        <taxon>Euteleostomi</taxon>
        <taxon>Actinopterygii</taxon>
        <taxon>Neopterygii</taxon>
        <taxon>Teleostei</taxon>
        <taxon>Anguilliformes</taxon>
        <taxon>Anguillidae</taxon>
        <taxon>Anguilla</taxon>
    </lineage>
</organism>
<sequence length="15" mass="1826">MRHSGNTNTLFCRCW</sequence>